<accession>A0A814ACP9</accession>
<evidence type="ECO:0000256" key="7">
    <source>
        <dbReference type="ARBA" id="ARBA00023125"/>
    </source>
</evidence>
<keyword evidence="7" id="KW-0238">DNA-binding</keyword>
<dbReference type="Pfam" id="PF02586">
    <property type="entry name" value="SRAP"/>
    <property type="match status" value="1"/>
</dbReference>
<sequence length="344" mass="39482">MCGRFACGLAPDVVRRLSTYMNSQTQETILPPYIDLMSSIQPFRTSWNLPPTSTCLCLISAKHLDETEDSATRVLCSMRWSLVPHYHKGSLNEYKPILNNCRVETIEEKPTFNVPLKNGRRCVILAEGFYEWKQNVPKTPYFIYETELLINEKHYPNIDVDKILERIYEDDQGKLPLLAMAGIFDINRNCETDPLYSCAVCTVDASETMLNVHVRMPAILTTQQEIDQWLDFGRYDTEKALPLLVSHNDIQMYRVTPNVGSTKTNDMNNIRPFIADQNNETISPNRNTLDSFLIKGKSSQPFEEPTSKNDNTKKSKKTPTKHGQSSIKDYMFKDTKSSGKRFKK</sequence>
<organism evidence="13 15">
    <name type="scientific">Adineta steineri</name>
    <dbReference type="NCBI Taxonomy" id="433720"/>
    <lineage>
        <taxon>Eukaryota</taxon>
        <taxon>Metazoa</taxon>
        <taxon>Spiralia</taxon>
        <taxon>Gnathifera</taxon>
        <taxon>Rotifera</taxon>
        <taxon>Eurotatoria</taxon>
        <taxon>Bdelloidea</taxon>
        <taxon>Adinetida</taxon>
        <taxon>Adinetidae</taxon>
        <taxon>Adineta</taxon>
    </lineage>
</organism>
<dbReference type="PANTHER" id="PTHR13604:SF0">
    <property type="entry name" value="ABASIC SITE PROCESSING PROTEIN HMCES"/>
    <property type="match status" value="1"/>
</dbReference>
<dbReference type="EMBL" id="CAJNOE010000101">
    <property type="protein sequence ID" value="CAF0912516.1"/>
    <property type="molecule type" value="Genomic_DNA"/>
</dbReference>
<comment type="similarity">
    <text evidence="1">Belongs to the SOS response-associated peptidase family.</text>
</comment>
<dbReference type="Proteomes" id="UP000663860">
    <property type="component" value="Unassembled WGS sequence"/>
</dbReference>
<evidence type="ECO:0000256" key="8">
    <source>
        <dbReference type="ARBA" id="ARBA00023239"/>
    </source>
</evidence>
<comment type="caution">
    <text evidence="13">The sequence shown here is derived from an EMBL/GenBank/DDBJ whole genome shotgun (WGS) entry which is preliminary data.</text>
</comment>
<evidence type="ECO:0000256" key="5">
    <source>
        <dbReference type="ARBA" id="ARBA00022801"/>
    </source>
</evidence>
<keyword evidence="4" id="KW-0227">DNA damage</keyword>
<dbReference type="GO" id="GO:0106300">
    <property type="term" value="P:protein-DNA covalent cross-linking repair"/>
    <property type="evidence" value="ECO:0007669"/>
    <property type="project" value="InterPro"/>
</dbReference>
<protein>
    <recommendedName>
        <fullName evidence="2">Abasic site processing protein HMCES</fullName>
    </recommendedName>
    <alternativeName>
        <fullName evidence="9">Embryonic stem cell-specific 5-hydroxymethylcytosine-binding protein</fullName>
    </alternativeName>
    <alternativeName>
        <fullName evidence="10">Peptidase HMCES</fullName>
    </alternativeName>
    <alternativeName>
        <fullName evidence="11">SRAP domain-containing protein 1</fullName>
    </alternativeName>
</protein>
<evidence type="ECO:0000256" key="12">
    <source>
        <dbReference type="SAM" id="MobiDB-lite"/>
    </source>
</evidence>
<proteinExistence type="inferred from homology"/>
<dbReference type="GO" id="GO:0006508">
    <property type="term" value="P:proteolysis"/>
    <property type="evidence" value="ECO:0007669"/>
    <property type="project" value="UniProtKB-KW"/>
</dbReference>
<dbReference type="PANTHER" id="PTHR13604">
    <property type="entry name" value="DC12-RELATED"/>
    <property type="match status" value="1"/>
</dbReference>
<evidence type="ECO:0000256" key="6">
    <source>
        <dbReference type="ARBA" id="ARBA00023124"/>
    </source>
</evidence>
<evidence type="ECO:0000313" key="14">
    <source>
        <dbReference type="EMBL" id="CAF4078277.1"/>
    </source>
</evidence>
<dbReference type="Proteomes" id="UP000663868">
    <property type="component" value="Unassembled WGS sequence"/>
</dbReference>
<keyword evidence="6" id="KW-0190">Covalent protein-DNA linkage</keyword>
<dbReference type="AlphaFoldDB" id="A0A814ACP9"/>
<dbReference type="GO" id="GO:0003697">
    <property type="term" value="F:single-stranded DNA binding"/>
    <property type="evidence" value="ECO:0007669"/>
    <property type="project" value="InterPro"/>
</dbReference>
<reference evidence="13" key="1">
    <citation type="submission" date="2021-02" db="EMBL/GenBank/DDBJ databases">
        <authorList>
            <person name="Nowell W R."/>
        </authorList>
    </citation>
    <scope>NUCLEOTIDE SEQUENCE</scope>
</reference>
<evidence type="ECO:0000313" key="13">
    <source>
        <dbReference type="EMBL" id="CAF0912516.1"/>
    </source>
</evidence>
<dbReference type="GO" id="GO:0016829">
    <property type="term" value="F:lyase activity"/>
    <property type="evidence" value="ECO:0007669"/>
    <property type="project" value="UniProtKB-KW"/>
</dbReference>
<dbReference type="Gene3D" id="3.90.1680.10">
    <property type="entry name" value="SOS response associated peptidase-like"/>
    <property type="match status" value="1"/>
</dbReference>
<evidence type="ECO:0000256" key="2">
    <source>
        <dbReference type="ARBA" id="ARBA00015888"/>
    </source>
</evidence>
<evidence type="ECO:0000256" key="1">
    <source>
        <dbReference type="ARBA" id="ARBA00008136"/>
    </source>
</evidence>
<gene>
    <name evidence="13" type="ORF">IZO911_LOCUS12856</name>
    <name evidence="14" type="ORF">KXQ929_LOCUS33185</name>
</gene>
<evidence type="ECO:0000313" key="15">
    <source>
        <dbReference type="Proteomes" id="UP000663860"/>
    </source>
</evidence>
<keyword evidence="5" id="KW-0378">Hydrolase</keyword>
<evidence type="ECO:0000256" key="3">
    <source>
        <dbReference type="ARBA" id="ARBA00022670"/>
    </source>
</evidence>
<keyword evidence="8" id="KW-0456">Lyase</keyword>
<dbReference type="InterPro" id="IPR036590">
    <property type="entry name" value="SRAP-like"/>
</dbReference>
<feature type="region of interest" description="Disordered" evidence="12">
    <location>
        <begin position="296"/>
        <end position="344"/>
    </location>
</feature>
<evidence type="ECO:0000256" key="9">
    <source>
        <dbReference type="ARBA" id="ARBA00030390"/>
    </source>
</evidence>
<evidence type="ECO:0000256" key="4">
    <source>
        <dbReference type="ARBA" id="ARBA00022763"/>
    </source>
</evidence>
<dbReference type="InterPro" id="IPR003738">
    <property type="entry name" value="SRAP"/>
</dbReference>
<keyword evidence="3" id="KW-0645">Protease</keyword>
<name>A0A814ACP9_9BILA</name>
<evidence type="ECO:0000256" key="10">
    <source>
        <dbReference type="ARBA" id="ARBA00030898"/>
    </source>
</evidence>
<evidence type="ECO:0000256" key="11">
    <source>
        <dbReference type="ARBA" id="ARBA00031130"/>
    </source>
</evidence>
<dbReference type="EMBL" id="CAJOBB010004185">
    <property type="protein sequence ID" value="CAF4078277.1"/>
    <property type="molecule type" value="Genomic_DNA"/>
</dbReference>
<dbReference type="SUPFAM" id="SSF143081">
    <property type="entry name" value="BB1717-like"/>
    <property type="match status" value="1"/>
</dbReference>
<dbReference type="GO" id="GO:0008233">
    <property type="term" value="F:peptidase activity"/>
    <property type="evidence" value="ECO:0007669"/>
    <property type="project" value="UniProtKB-KW"/>
</dbReference>